<organism evidence="7 8">
    <name type="scientific">Pichia sorbitophila (strain ATCC MYA-4447 / BCRC 22081 / CBS 7064 / NBRC 10061 / NRRL Y-12695)</name>
    <name type="common">Hybrid yeast</name>
    <dbReference type="NCBI Taxonomy" id="559304"/>
    <lineage>
        <taxon>Eukaryota</taxon>
        <taxon>Fungi</taxon>
        <taxon>Dikarya</taxon>
        <taxon>Ascomycota</taxon>
        <taxon>Saccharomycotina</taxon>
        <taxon>Pichiomycetes</taxon>
        <taxon>Debaryomycetaceae</taxon>
        <taxon>Millerozyma</taxon>
    </lineage>
</organism>
<feature type="domain" description="NAA35-like N-terminal" evidence="4">
    <location>
        <begin position="32"/>
        <end position="199"/>
    </location>
</feature>
<dbReference type="InterPro" id="IPR007244">
    <property type="entry name" value="Naa35_N"/>
</dbReference>
<evidence type="ECO:0000313" key="7">
    <source>
        <dbReference type="EMBL" id="CCE73404.1"/>
    </source>
</evidence>
<dbReference type="GO" id="GO:0031417">
    <property type="term" value="C:NatC complex"/>
    <property type="evidence" value="ECO:0007669"/>
    <property type="project" value="InterPro"/>
</dbReference>
<evidence type="ECO:0000256" key="1">
    <source>
        <dbReference type="ARBA" id="ARBA00004496"/>
    </source>
</evidence>
<dbReference type="InterPro" id="IPR057982">
    <property type="entry name" value="TPR_NAA35"/>
</dbReference>
<evidence type="ECO:0000256" key="2">
    <source>
        <dbReference type="ARBA" id="ARBA00006289"/>
    </source>
</evidence>
<reference evidence="7" key="1">
    <citation type="submission" date="2011-10" db="EMBL/GenBank/DDBJ databases">
        <authorList>
            <person name="Genoscope - CEA"/>
        </authorList>
    </citation>
    <scope>NUCLEOTIDE SEQUENCE</scope>
    <source>
        <strain evidence="7">CBS 7064</strain>
    </source>
</reference>
<evidence type="ECO:0000259" key="5">
    <source>
        <dbReference type="Pfam" id="PF25789"/>
    </source>
</evidence>
<protein>
    <submittedName>
        <fullName evidence="7">Piso0_000442 protein</fullName>
    </submittedName>
</protein>
<dbReference type="EMBL" id="FO082059">
    <property type="protein sequence ID" value="CCE72843.1"/>
    <property type="molecule type" value="Genomic_DNA"/>
</dbReference>
<dbReference type="OrthoDB" id="269405at2759"/>
<dbReference type="EMBL" id="FO082058">
    <property type="protein sequence ID" value="CCE73404.1"/>
    <property type="molecule type" value="Genomic_DNA"/>
</dbReference>
<keyword evidence="3" id="KW-0963">Cytoplasm</keyword>
<dbReference type="Pfam" id="PF04112">
    <property type="entry name" value="Mak10"/>
    <property type="match status" value="1"/>
</dbReference>
<dbReference type="eggNOG" id="KOG2343">
    <property type="taxonomic scope" value="Eukaryota"/>
</dbReference>
<comment type="similarity">
    <text evidence="2">Belongs to the MAK10 family.</text>
</comment>
<dbReference type="HOGENOM" id="CLU_022669_0_0_1"/>
<dbReference type="Proteomes" id="UP000005222">
    <property type="component" value="Chromosome B"/>
</dbReference>
<dbReference type="Pfam" id="PF25789">
    <property type="entry name" value="TPR_NAA35"/>
    <property type="match status" value="1"/>
</dbReference>
<dbReference type="FunCoup" id="G8YU03">
    <property type="interactions" value="1030"/>
</dbReference>
<keyword evidence="8" id="KW-1185">Reference proteome</keyword>
<dbReference type="PANTHER" id="PTHR21373:SF0">
    <property type="entry name" value="N-ALPHA-ACETYLTRANSFERASE 35, NATC AUXILIARY SUBUNIT"/>
    <property type="match status" value="1"/>
</dbReference>
<dbReference type="Proteomes" id="UP000005222">
    <property type="component" value="Chromosome A"/>
</dbReference>
<evidence type="ECO:0000259" key="4">
    <source>
        <dbReference type="Pfam" id="PF04112"/>
    </source>
</evidence>
<evidence type="ECO:0000256" key="3">
    <source>
        <dbReference type="ARBA" id="ARBA00022490"/>
    </source>
</evidence>
<evidence type="ECO:0000313" key="8">
    <source>
        <dbReference type="Proteomes" id="UP000005222"/>
    </source>
</evidence>
<dbReference type="InParanoid" id="G8YU03"/>
<dbReference type="InterPro" id="IPR057983">
    <property type="entry name" value="NAA35-like_N"/>
</dbReference>
<dbReference type="OMA" id="QMEWIVQ"/>
<feature type="domain" description="NAA35-like TPR repeats" evidence="5">
    <location>
        <begin position="357"/>
        <end position="677"/>
    </location>
</feature>
<comment type="subcellular location">
    <subcellularLocation>
        <location evidence="1">Cytoplasm</location>
    </subcellularLocation>
</comment>
<proteinExistence type="inferred from homology"/>
<name>G8YU03_PICSO</name>
<dbReference type="STRING" id="559304.G8YU03"/>
<sequence length="784" mass="88953">MSAHTDTLDFNSEKYVDVTESLFNSVKRIRDNKVIKLPYFNLLEGTRAVEIGNAKLDTGLIELSEKELKFDTSAGRSEEEVIGVMIKLLKSVISWFNNSSLPVTVCSCRYVQTILGNYKGKLTDCTFVNTRDVDGDISDSTSTEWKLVNRFLKSFVLAIIKFVGLCLEIACETLYEEEDIITRDLDMNFLTTVPAEQILKDVSTQHSIIQLESGISSDGKVILQALFGLSICLLKLPSITQISIPLFQNQTSNKIFTPPFTIEALKALKCLSSYDLSKYKAPEGSFSKYVQTAANNRSIPSELTSVSLEYCLNQLNFTFAFAQRYVQELQTIRGVQQFNQYLRYDISSKITAEYNGISRGLLHLFLVRDDRSLLGSSEGIESYCMRLLENSTCFLSQIFHPETWTSVQGSEAHILSVRDEVNEKVERLMTDIVTGLYHNMVSFTCNRCRQRQLNSRGITLWETLQVNSESLELDLDNKYSIGDRLGDSDSLDDQPALPLSSFVYTTKLSIMIDVALSGFELNLYKPYEMNWIHWFVSYLSSIFISFYKNRIDQLLNYKKGYITIQLPKRIKKQKAGAKKDALKAQHKAYVTKILPLIEETISYNNNFIIPLYECLKSITDALQLSFYALNMLNIIDLVPNFEMCSTEHIYNLRFKPWSAVGVPEIPTYSHYLRTLPKGCSDGSNENSKSMAVAFINEAISTLAACKDRLQGLVHSFERELRPLVTPGTIDWFQSLSKTCISHTIEFNSLIKQINGGIDTSKLKLEFGPGYNIYFPKLTIVPQSK</sequence>
<gene>
    <name evidence="7" type="primary">Piso0_000442</name>
    <name evidence="6" type="ORF">GNLVRS01_PISO0A09438g</name>
    <name evidence="7" type="ORF">GNLVRS01_PISO0B09505g</name>
</gene>
<dbReference type="PANTHER" id="PTHR21373">
    <property type="entry name" value="GLUCOSE REPRESSIBLE PROTEIN MAK10"/>
    <property type="match status" value="1"/>
</dbReference>
<evidence type="ECO:0000313" key="6">
    <source>
        <dbReference type="EMBL" id="CCE72843.1"/>
    </source>
</evidence>
<reference evidence="8" key="2">
    <citation type="journal article" date="2012" name="G3 (Bethesda)">
        <title>Pichia sorbitophila, an interspecies yeast hybrid reveals early steps of genome resolution following polyploidization.</title>
        <authorList>
            <person name="Leh Louis V."/>
            <person name="Despons L."/>
            <person name="Friedrich A."/>
            <person name="Martin T."/>
            <person name="Durrens P."/>
            <person name="Casaregola S."/>
            <person name="Neuveglise C."/>
            <person name="Fairhead C."/>
            <person name="Marck C."/>
            <person name="Cruz J.A."/>
            <person name="Straub M.L."/>
            <person name="Kugler V."/>
            <person name="Sacerdot C."/>
            <person name="Uzunov Z."/>
            <person name="Thierry A."/>
            <person name="Weiss S."/>
            <person name="Bleykasten C."/>
            <person name="De Montigny J."/>
            <person name="Jacques N."/>
            <person name="Jung P."/>
            <person name="Lemaire M."/>
            <person name="Mallet S."/>
            <person name="Morel G."/>
            <person name="Richard G.F."/>
            <person name="Sarkar A."/>
            <person name="Savel G."/>
            <person name="Schacherer J."/>
            <person name="Seret M.L."/>
            <person name="Talla E."/>
            <person name="Samson G."/>
            <person name="Jubin C."/>
            <person name="Poulain J."/>
            <person name="Vacherie B."/>
            <person name="Barbe V."/>
            <person name="Pelletier E."/>
            <person name="Sherman D.J."/>
            <person name="Westhof E."/>
            <person name="Weissenbach J."/>
            <person name="Baret P.V."/>
            <person name="Wincker P."/>
            <person name="Gaillardin C."/>
            <person name="Dujon B."/>
            <person name="Souciet J.L."/>
        </authorList>
    </citation>
    <scope>NUCLEOTIDE SEQUENCE [LARGE SCALE GENOMIC DNA]</scope>
    <source>
        <strain evidence="8">ATCC MYA-4447 / BCRC 22081 / CBS 7064 / NBRC 10061 / NRRL Y-12695</strain>
    </source>
</reference>
<accession>G8YU03</accession>
<dbReference type="AlphaFoldDB" id="G8YU03"/>